<sequence>MSGTSRGRVGRTGIALGIAFGVALVASANAHLVYVAVTSQPDCVPHRRVGETSTQTAFAAAQSECRISNASETDRER</sequence>
<evidence type="ECO:0000313" key="1">
    <source>
        <dbReference type="EMBL" id="QLL60026.1"/>
    </source>
</evidence>
<dbReference type="RefSeq" id="WP_180939620.1">
    <property type="nucleotide sequence ID" value="NZ_CP041238.1"/>
</dbReference>
<reference evidence="1 2" key="1">
    <citation type="submission" date="2019-06" db="EMBL/GenBank/DDBJ databases">
        <title>Complete genome sequence of Ensifer mexicanus ITTG R7 isolated from nodules of Acacia angustissima (Mill.) Kuntze.</title>
        <authorList>
            <person name="Rincon-Rosales R."/>
            <person name="Rogel M.A."/>
            <person name="Guerrero G."/>
            <person name="Rincon-Molina C.I."/>
            <person name="Lopez-Lopez A."/>
            <person name="Martinez-Romero E."/>
        </authorList>
    </citation>
    <scope>NUCLEOTIDE SEQUENCE [LARGE SCALE GENOMIC DNA]</scope>
    <source>
        <strain evidence="1 2">ITTG R7</strain>
    </source>
</reference>
<evidence type="ECO:0000313" key="2">
    <source>
        <dbReference type="Proteomes" id="UP000510721"/>
    </source>
</evidence>
<dbReference type="Proteomes" id="UP000510721">
    <property type="component" value="Chromosome"/>
</dbReference>
<name>A0A859QJJ9_9HYPH</name>
<accession>A0A859QJJ9</accession>
<gene>
    <name evidence="1" type="ORF">FKV68_00520</name>
</gene>
<dbReference type="EMBL" id="CP041238">
    <property type="protein sequence ID" value="QLL60026.1"/>
    <property type="molecule type" value="Genomic_DNA"/>
</dbReference>
<organism evidence="1 2">
    <name type="scientific">Sinorhizobium mexicanum</name>
    <dbReference type="NCBI Taxonomy" id="375549"/>
    <lineage>
        <taxon>Bacteria</taxon>
        <taxon>Pseudomonadati</taxon>
        <taxon>Pseudomonadota</taxon>
        <taxon>Alphaproteobacteria</taxon>
        <taxon>Hyphomicrobiales</taxon>
        <taxon>Rhizobiaceae</taxon>
        <taxon>Sinorhizobium/Ensifer group</taxon>
        <taxon>Sinorhizobium</taxon>
    </lineage>
</organism>
<proteinExistence type="predicted"/>
<dbReference type="KEGG" id="emx:FKV68_00520"/>
<dbReference type="AlphaFoldDB" id="A0A859QJJ9"/>
<keyword evidence="2" id="KW-1185">Reference proteome</keyword>
<protein>
    <submittedName>
        <fullName evidence="1">Uncharacterized protein</fullName>
    </submittedName>
</protein>